<protein>
    <submittedName>
        <fullName evidence="2">Uncharacterized protein</fullName>
    </submittedName>
</protein>
<comment type="caution">
    <text evidence="2">The sequence shown here is derived from an EMBL/GenBank/DDBJ whole genome shotgun (WGS) entry which is preliminary data.</text>
</comment>
<feature type="compositionally biased region" description="Basic and acidic residues" evidence="1">
    <location>
        <begin position="10"/>
        <end position="27"/>
    </location>
</feature>
<name>A0A5T7HG70_SALMO</name>
<feature type="region of interest" description="Disordered" evidence="1">
    <location>
        <begin position="1"/>
        <end position="29"/>
    </location>
</feature>
<sequence>MRASNAHSPQRKEHLWLASREKAHGRESNSTNTLTCCALRFVELTAGDQTAPDWTYFSVMLMPENQTVMVGAELRHRVVASPAKRALL</sequence>
<evidence type="ECO:0000313" key="2">
    <source>
        <dbReference type="EMBL" id="EBM9177583.1"/>
    </source>
</evidence>
<organism evidence="2">
    <name type="scientific">Salmonella montevideo</name>
    <dbReference type="NCBI Taxonomy" id="115981"/>
    <lineage>
        <taxon>Bacteria</taxon>
        <taxon>Pseudomonadati</taxon>
        <taxon>Pseudomonadota</taxon>
        <taxon>Gammaproteobacteria</taxon>
        <taxon>Enterobacterales</taxon>
        <taxon>Enterobacteriaceae</taxon>
        <taxon>Salmonella</taxon>
    </lineage>
</organism>
<reference evidence="2" key="1">
    <citation type="submission" date="2019-07" db="EMBL/GenBank/DDBJ databases">
        <authorList>
            <consortium name="NARMS: The National Antimicrobial Resistance Monitoring System"/>
        </authorList>
    </citation>
    <scope>NUCLEOTIDE SEQUENCE</scope>
    <source>
        <strain evidence="2">FSIS11920988</strain>
    </source>
</reference>
<proteinExistence type="predicted"/>
<dbReference type="AlphaFoldDB" id="A0A5T7HG70"/>
<dbReference type="EMBL" id="AAGEDJ010000017">
    <property type="protein sequence ID" value="EBM9177583.1"/>
    <property type="molecule type" value="Genomic_DNA"/>
</dbReference>
<accession>A0A5T7HG70</accession>
<gene>
    <name evidence="2" type="ORF">FEH78_14670</name>
</gene>
<evidence type="ECO:0000256" key="1">
    <source>
        <dbReference type="SAM" id="MobiDB-lite"/>
    </source>
</evidence>